<evidence type="ECO:0000313" key="2">
    <source>
        <dbReference type="EMBL" id="GMT35915.1"/>
    </source>
</evidence>
<dbReference type="EMBL" id="BTSY01000007">
    <property type="protein sequence ID" value="GMT35915.1"/>
    <property type="molecule type" value="Genomic_DNA"/>
</dbReference>
<evidence type="ECO:0000313" key="3">
    <source>
        <dbReference type="Proteomes" id="UP001432322"/>
    </source>
</evidence>
<feature type="region of interest" description="Disordered" evidence="1">
    <location>
        <begin position="1"/>
        <end position="67"/>
    </location>
</feature>
<reference evidence="2" key="1">
    <citation type="submission" date="2023-10" db="EMBL/GenBank/DDBJ databases">
        <title>Genome assembly of Pristionchus species.</title>
        <authorList>
            <person name="Yoshida K."/>
            <person name="Sommer R.J."/>
        </authorList>
    </citation>
    <scope>NUCLEOTIDE SEQUENCE</scope>
    <source>
        <strain evidence="2">RS5133</strain>
    </source>
</reference>
<dbReference type="AlphaFoldDB" id="A0AAV5WWS0"/>
<sequence>SANPAPVDSEPAPGDSDPAQVDTDPAPADTDPEPADTEPAPVDTHPATVDSDPVPVGAKAAPVEPAPAPVDADLAPAVTDSTIGPLTVFPMLQSTSFVKEYNMTDQLLGIINRDLGSIKPNILEMTKNIFNPPPICAVCENATPLDNLFVFLQHVASADHIAKIRLDGGYISFNNCMFWIDIMQHGETKRTAI</sequence>
<name>A0AAV5WWS0_9BILA</name>
<keyword evidence="3" id="KW-1185">Reference proteome</keyword>
<proteinExistence type="predicted"/>
<feature type="non-terminal residue" evidence="2">
    <location>
        <position position="1"/>
    </location>
</feature>
<feature type="compositionally biased region" description="Low complexity" evidence="1">
    <location>
        <begin position="17"/>
        <end position="29"/>
    </location>
</feature>
<evidence type="ECO:0000256" key="1">
    <source>
        <dbReference type="SAM" id="MobiDB-lite"/>
    </source>
</evidence>
<gene>
    <name evidence="2" type="ORF">PFISCL1PPCAC_27212</name>
</gene>
<organism evidence="2 3">
    <name type="scientific">Pristionchus fissidentatus</name>
    <dbReference type="NCBI Taxonomy" id="1538716"/>
    <lineage>
        <taxon>Eukaryota</taxon>
        <taxon>Metazoa</taxon>
        <taxon>Ecdysozoa</taxon>
        <taxon>Nematoda</taxon>
        <taxon>Chromadorea</taxon>
        <taxon>Rhabditida</taxon>
        <taxon>Rhabditina</taxon>
        <taxon>Diplogasteromorpha</taxon>
        <taxon>Diplogasteroidea</taxon>
        <taxon>Neodiplogasteridae</taxon>
        <taxon>Pristionchus</taxon>
    </lineage>
</organism>
<feature type="compositionally biased region" description="Low complexity" evidence="1">
    <location>
        <begin position="52"/>
        <end position="67"/>
    </location>
</feature>
<protein>
    <submittedName>
        <fullName evidence="2">Uncharacterized protein</fullName>
    </submittedName>
</protein>
<comment type="caution">
    <text evidence="2">The sequence shown here is derived from an EMBL/GenBank/DDBJ whole genome shotgun (WGS) entry which is preliminary data.</text>
</comment>
<accession>A0AAV5WWS0</accession>
<dbReference type="Proteomes" id="UP001432322">
    <property type="component" value="Unassembled WGS sequence"/>
</dbReference>